<evidence type="ECO:0000313" key="8">
    <source>
        <dbReference type="Proteomes" id="UP000775872"/>
    </source>
</evidence>
<dbReference type="GO" id="GO:0016705">
    <property type="term" value="F:oxidoreductase activity, acting on paired donors, with incorporation or reduction of molecular oxygen"/>
    <property type="evidence" value="ECO:0007669"/>
    <property type="project" value="InterPro"/>
</dbReference>
<dbReference type="InterPro" id="IPR017972">
    <property type="entry name" value="Cyt_P450_CS"/>
</dbReference>
<keyword evidence="4 5" id="KW-0408">Iron</keyword>
<dbReference type="EMBL" id="CABFOC020000042">
    <property type="protein sequence ID" value="CAH0051637.1"/>
    <property type="molecule type" value="Genomic_DNA"/>
</dbReference>
<protein>
    <recommendedName>
        <fullName evidence="9">Cytochrome P450</fullName>
    </recommendedName>
</protein>
<organism evidence="7 8">
    <name type="scientific">Clonostachys solani</name>
    <dbReference type="NCBI Taxonomy" id="160281"/>
    <lineage>
        <taxon>Eukaryota</taxon>
        <taxon>Fungi</taxon>
        <taxon>Dikarya</taxon>
        <taxon>Ascomycota</taxon>
        <taxon>Pezizomycotina</taxon>
        <taxon>Sordariomycetes</taxon>
        <taxon>Hypocreomycetidae</taxon>
        <taxon>Hypocreales</taxon>
        <taxon>Bionectriaceae</taxon>
        <taxon>Clonostachys</taxon>
    </lineage>
</organism>
<dbReference type="PROSITE" id="PS00086">
    <property type="entry name" value="CYTOCHROME_P450"/>
    <property type="match status" value="1"/>
</dbReference>
<keyword evidence="2 5" id="KW-0349">Heme</keyword>
<evidence type="ECO:0000256" key="1">
    <source>
        <dbReference type="ARBA" id="ARBA00001971"/>
    </source>
</evidence>
<feature type="binding site" description="axial binding residue" evidence="5">
    <location>
        <position position="466"/>
    </location>
    <ligand>
        <name>heme</name>
        <dbReference type="ChEBI" id="CHEBI:30413"/>
    </ligand>
    <ligandPart>
        <name>Fe</name>
        <dbReference type="ChEBI" id="CHEBI:18248"/>
    </ligandPart>
</feature>
<dbReference type="PRINTS" id="PR00463">
    <property type="entry name" value="EP450I"/>
</dbReference>
<keyword evidence="8" id="KW-1185">Reference proteome</keyword>
<keyword evidence="6" id="KW-0560">Oxidoreductase</keyword>
<reference evidence="7" key="1">
    <citation type="submission" date="2021-10" db="EMBL/GenBank/DDBJ databases">
        <authorList>
            <person name="Piombo E."/>
        </authorList>
    </citation>
    <scope>NUCLEOTIDE SEQUENCE</scope>
</reference>
<evidence type="ECO:0000256" key="6">
    <source>
        <dbReference type="RuleBase" id="RU000461"/>
    </source>
</evidence>
<name>A0A9P0EJL3_9HYPO</name>
<dbReference type="Gene3D" id="1.10.630.10">
    <property type="entry name" value="Cytochrome P450"/>
    <property type="match status" value="1"/>
</dbReference>
<dbReference type="PANTHER" id="PTHR24305:SF172">
    <property type="entry name" value="P450, PUTATIVE (EUROFUNG)-RELATED"/>
    <property type="match status" value="1"/>
</dbReference>
<evidence type="ECO:0000256" key="5">
    <source>
        <dbReference type="PIRSR" id="PIRSR602401-1"/>
    </source>
</evidence>
<evidence type="ECO:0000256" key="4">
    <source>
        <dbReference type="ARBA" id="ARBA00023004"/>
    </source>
</evidence>
<comment type="caution">
    <text evidence="7">The sequence shown here is derived from an EMBL/GenBank/DDBJ whole genome shotgun (WGS) entry which is preliminary data.</text>
</comment>
<dbReference type="SUPFAM" id="SSF48264">
    <property type="entry name" value="Cytochrome P450"/>
    <property type="match status" value="1"/>
</dbReference>
<dbReference type="GO" id="GO:0004497">
    <property type="term" value="F:monooxygenase activity"/>
    <property type="evidence" value="ECO:0007669"/>
    <property type="project" value="UniProtKB-KW"/>
</dbReference>
<dbReference type="InterPro" id="IPR036396">
    <property type="entry name" value="Cyt_P450_sf"/>
</dbReference>
<accession>A0A9P0EJL3</accession>
<dbReference type="Proteomes" id="UP000775872">
    <property type="component" value="Unassembled WGS sequence"/>
</dbReference>
<dbReference type="GO" id="GO:0020037">
    <property type="term" value="F:heme binding"/>
    <property type="evidence" value="ECO:0007669"/>
    <property type="project" value="InterPro"/>
</dbReference>
<keyword evidence="6" id="KW-0503">Monooxygenase</keyword>
<dbReference type="InterPro" id="IPR002401">
    <property type="entry name" value="Cyt_P450_E_grp-I"/>
</dbReference>
<dbReference type="Pfam" id="PF00067">
    <property type="entry name" value="p450"/>
    <property type="match status" value="1"/>
</dbReference>
<dbReference type="InterPro" id="IPR050121">
    <property type="entry name" value="Cytochrome_P450_monoxygenase"/>
</dbReference>
<evidence type="ECO:0000256" key="3">
    <source>
        <dbReference type="ARBA" id="ARBA00022723"/>
    </source>
</evidence>
<sequence length="524" mass="60309">MISLQIVLIALAASIAYAILAPVVRYWIDPKGLRQYPNYALLSPFTDLRHVYLSSFGYRSRDLYLEHKRRNEPILRIGPNALSFCDNQAIKDIYGHGTPCTKDLKEGLLAGSHRHLFDVVDKPEHARKRKLLSAAFAIKNLESWEYKVAYTTERLFKALDGFCTAPLGDFVDPASGDLNFDFNHWINLWTIEAINYIALSAEMDLLDTGKDEVTAERRDGTTYRAPYHYSQNMSAWFQATLVWDYNLWPWTQWVMSTLPGRWRKVFEDGKPTEDVFYHLAAERLRKFQAGERPDDFFSSLLEDKAGNPNNLQWGEMIAEVGAIINAGADTTAIAMTQHMLLLYRHPEHLETLRQEVETVLDRDDVISPYDKVKDLPFLRACIDESLRLMPPTSAGLPRRTPKEGARILNKWIPGDTSVSMTIYAAHRDEDIFPDPEAFKPERWLDPANRRKMESSFIPFSAGSRSCLGRNITYLEQVIVLASIVHRYNFALTSKDWDLQRSEAFNILCGPMPMKIWRRDPDHRE</sequence>
<dbReference type="CDD" id="cd11061">
    <property type="entry name" value="CYP67-like"/>
    <property type="match status" value="1"/>
</dbReference>
<dbReference type="OrthoDB" id="2789670at2759"/>
<evidence type="ECO:0000256" key="2">
    <source>
        <dbReference type="ARBA" id="ARBA00022617"/>
    </source>
</evidence>
<dbReference type="GO" id="GO:0005506">
    <property type="term" value="F:iron ion binding"/>
    <property type="evidence" value="ECO:0007669"/>
    <property type="project" value="InterPro"/>
</dbReference>
<dbReference type="PRINTS" id="PR00385">
    <property type="entry name" value="P450"/>
</dbReference>
<comment type="cofactor">
    <cofactor evidence="1 5">
        <name>heme</name>
        <dbReference type="ChEBI" id="CHEBI:30413"/>
    </cofactor>
</comment>
<dbReference type="PANTHER" id="PTHR24305">
    <property type="entry name" value="CYTOCHROME P450"/>
    <property type="match status" value="1"/>
</dbReference>
<keyword evidence="3 5" id="KW-0479">Metal-binding</keyword>
<gene>
    <name evidence="7" type="ORF">CSOL1703_00014286</name>
</gene>
<dbReference type="AlphaFoldDB" id="A0A9P0EJL3"/>
<proteinExistence type="inferred from homology"/>
<comment type="similarity">
    <text evidence="6">Belongs to the cytochrome P450 family.</text>
</comment>
<dbReference type="InterPro" id="IPR001128">
    <property type="entry name" value="Cyt_P450"/>
</dbReference>
<evidence type="ECO:0000313" key="7">
    <source>
        <dbReference type="EMBL" id="CAH0051637.1"/>
    </source>
</evidence>
<evidence type="ECO:0008006" key="9">
    <source>
        <dbReference type="Google" id="ProtNLM"/>
    </source>
</evidence>